<protein>
    <submittedName>
        <fullName evidence="3">Rop-interactive crib motif-containing protein 4</fullName>
    </submittedName>
</protein>
<feature type="region of interest" description="Disordered" evidence="1">
    <location>
        <begin position="48"/>
        <end position="76"/>
    </location>
</feature>
<dbReference type="OrthoDB" id="442680at2759"/>
<keyword evidence="4" id="KW-1185">Reference proteome</keyword>
<evidence type="ECO:0000259" key="2">
    <source>
        <dbReference type="PROSITE" id="PS50108"/>
    </source>
</evidence>
<dbReference type="Proteomes" id="UP001055439">
    <property type="component" value="Chromosome 9"/>
</dbReference>
<dbReference type="PANTHER" id="PTHR46931:SF14">
    <property type="entry name" value="CRIB DOMAIN-CONTAINING PROTEIN RIC2"/>
    <property type="match status" value="1"/>
</dbReference>
<evidence type="ECO:0000313" key="3">
    <source>
        <dbReference type="EMBL" id="URE47559.1"/>
    </source>
</evidence>
<gene>
    <name evidence="3" type="ORF">MUK42_04737</name>
</gene>
<feature type="compositionally biased region" description="Basic and acidic residues" evidence="1">
    <location>
        <begin position="57"/>
        <end position="76"/>
    </location>
</feature>
<dbReference type="PANTHER" id="PTHR46931">
    <property type="entry name" value="CRIB DOMAIN-CONTAINING PROTEIN RIC2"/>
    <property type="match status" value="1"/>
</dbReference>
<dbReference type="CDD" id="cd00132">
    <property type="entry name" value="CRIB"/>
    <property type="match status" value="1"/>
</dbReference>
<accession>A0A9E7IFU2</accession>
<dbReference type="AlphaFoldDB" id="A0A9E7IFU2"/>
<dbReference type="PROSITE" id="PS50108">
    <property type="entry name" value="CRIB"/>
    <property type="match status" value="1"/>
</dbReference>
<organism evidence="3 4">
    <name type="scientific">Musa troglodytarum</name>
    <name type="common">fe'i banana</name>
    <dbReference type="NCBI Taxonomy" id="320322"/>
    <lineage>
        <taxon>Eukaryota</taxon>
        <taxon>Viridiplantae</taxon>
        <taxon>Streptophyta</taxon>
        <taxon>Embryophyta</taxon>
        <taxon>Tracheophyta</taxon>
        <taxon>Spermatophyta</taxon>
        <taxon>Magnoliopsida</taxon>
        <taxon>Liliopsida</taxon>
        <taxon>Zingiberales</taxon>
        <taxon>Musaceae</taxon>
        <taxon>Musa</taxon>
    </lineage>
</organism>
<dbReference type="InterPro" id="IPR044509">
    <property type="entry name" value="RIC2/4"/>
</dbReference>
<dbReference type="InterPro" id="IPR000095">
    <property type="entry name" value="CRIB_dom"/>
</dbReference>
<evidence type="ECO:0000313" key="4">
    <source>
        <dbReference type="Proteomes" id="UP001055439"/>
    </source>
</evidence>
<evidence type="ECO:0000256" key="1">
    <source>
        <dbReference type="SAM" id="MobiDB-lite"/>
    </source>
</evidence>
<reference evidence="3" key="1">
    <citation type="submission" date="2022-05" db="EMBL/GenBank/DDBJ databases">
        <title>The Musa troglodytarum L. genome provides insights into the mechanism of non-climacteric behaviour and enrichment of carotenoids.</title>
        <authorList>
            <person name="Wang J."/>
        </authorList>
    </citation>
    <scope>NUCLEOTIDE SEQUENCE</scope>
    <source>
        <tissue evidence="3">Leaf</tissue>
    </source>
</reference>
<sequence length="190" mass="20756">MSQRSRGKTAVPESKAKIWEDLACLEGPQEPYWSLQMARMLLVGRKGRQQASSWPPREVKAAKAAEADTVPDTRRKLGADVRSSSAALAFPKPSISAGFQKLVKSLKSLSQHAVSYRDDDDEVEMEIGFPTDVQHVAHIGCDGFLDSMSGNKNWDRAPPELLPLPSPTHQFELAVAAQAGAPPPRASWPQ</sequence>
<feature type="domain" description="CRIB" evidence="2">
    <location>
        <begin position="127"/>
        <end position="140"/>
    </location>
</feature>
<proteinExistence type="predicted"/>
<dbReference type="EMBL" id="CP097511">
    <property type="protein sequence ID" value="URE47559.1"/>
    <property type="molecule type" value="Genomic_DNA"/>
</dbReference>
<name>A0A9E7IFU2_9LILI</name>